<protein>
    <submittedName>
        <fullName evidence="2">Uncharacterized protein</fullName>
    </submittedName>
</protein>
<reference evidence="2 3" key="1">
    <citation type="submission" date="2015-07" db="EMBL/GenBank/DDBJ databases">
        <title>Comparative genomics of the Sigatoka disease complex on banana suggests a link between parallel evolutionary changes in Pseudocercospora fijiensis and Pseudocercospora eumusae and increased virulence on the banana host.</title>
        <authorList>
            <person name="Chang T.-C."/>
            <person name="Salvucci A."/>
            <person name="Crous P.W."/>
            <person name="Stergiopoulos I."/>
        </authorList>
    </citation>
    <scope>NUCLEOTIDE SEQUENCE [LARGE SCALE GENOMIC DNA]</scope>
    <source>
        <strain evidence="2 3">CBS 116634</strain>
    </source>
</reference>
<evidence type="ECO:0000256" key="1">
    <source>
        <dbReference type="SAM" id="MobiDB-lite"/>
    </source>
</evidence>
<dbReference type="AlphaFoldDB" id="A0A139I6M2"/>
<organism evidence="2 3">
    <name type="scientific">Pseudocercospora musae</name>
    <dbReference type="NCBI Taxonomy" id="113226"/>
    <lineage>
        <taxon>Eukaryota</taxon>
        <taxon>Fungi</taxon>
        <taxon>Dikarya</taxon>
        <taxon>Ascomycota</taxon>
        <taxon>Pezizomycotina</taxon>
        <taxon>Dothideomycetes</taxon>
        <taxon>Dothideomycetidae</taxon>
        <taxon>Mycosphaerellales</taxon>
        <taxon>Mycosphaerellaceae</taxon>
        <taxon>Pseudocercospora</taxon>
    </lineage>
</organism>
<comment type="caution">
    <text evidence="2">The sequence shown here is derived from an EMBL/GenBank/DDBJ whole genome shotgun (WGS) entry which is preliminary data.</text>
</comment>
<evidence type="ECO:0000313" key="2">
    <source>
        <dbReference type="EMBL" id="KXT10348.1"/>
    </source>
</evidence>
<dbReference type="Proteomes" id="UP000073492">
    <property type="component" value="Unassembled WGS sequence"/>
</dbReference>
<dbReference type="EMBL" id="LFZO01000266">
    <property type="protein sequence ID" value="KXT10348.1"/>
    <property type="molecule type" value="Genomic_DNA"/>
</dbReference>
<sequence length="82" mass="9181">MSRKDGPEMSNCKSKRQDMLAQINEKPNVRRSMTSEEWSRVSNAGSWISRGGDLPRASSEQFNKYVDSLGLTNTSDQSADPK</sequence>
<accession>A0A139I6M2</accession>
<evidence type="ECO:0000313" key="3">
    <source>
        <dbReference type="Proteomes" id="UP000073492"/>
    </source>
</evidence>
<name>A0A139I6M2_9PEZI</name>
<keyword evidence="3" id="KW-1185">Reference proteome</keyword>
<feature type="region of interest" description="Disordered" evidence="1">
    <location>
        <begin position="25"/>
        <end position="59"/>
    </location>
</feature>
<gene>
    <name evidence="2" type="ORF">AC579_4960</name>
</gene>
<proteinExistence type="predicted"/>